<organism evidence="1">
    <name type="scientific">marine metagenome</name>
    <dbReference type="NCBI Taxonomy" id="408172"/>
    <lineage>
        <taxon>unclassified sequences</taxon>
        <taxon>metagenomes</taxon>
        <taxon>ecological metagenomes</taxon>
    </lineage>
</organism>
<name>A0A382UBJ6_9ZZZZ</name>
<gene>
    <name evidence="1" type="ORF">METZ01_LOCUS384286</name>
</gene>
<accession>A0A382UBJ6</accession>
<sequence length="42" mass="5048">MKKRYALLIYSLLKCLLGDMYNDEYKHPFAWKKLSLVIAKIE</sequence>
<proteinExistence type="predicted"/>
<protein>
    <submittedName>
        <fullName evidence="1">Uncharacterized protein</fullName>
    </submittedName>
</protein>
<evidence type="ECO:0000313" key="1">
    <source>
        <dbReference type="EMBL" id="SVD31432.1"/>
    </source>
</evidence>
<reference evidence="1" key="1">
    <citation type="submission" date="2018-05" db="EMBL/GenBank/DDBJ databases">
        <authorList>
            <person name="Lanie J.A."/>
            <person name="Ng W.-L."/>
            <person name="Kazmierczak K.M."/>
            <person name="Andrzejewski T.M."/>
            <person name="Davidsen T.M."/>
            <person name="Wayne K.J."/>
            <person name="Tettelin H."/>
            <person name="Glass J.I."/>
            <person name="Rusch D."/>
            <person name="Podicherti R."/>
            <person name="Tsui H.-C.T."/>
            <person name="Winkler M.E."/>
        </authorList>
    </citation>
    <scope>NUCLEOTIDE SEQUENCE</scope>
</reference>
<dbReference type="EMBL" id="UINC01142849">
    <property type="protein sequence ID" value="SVD31432.1"/>
    <property type="molecule type" value="Genomic_DNA"/>
</dbReference>
<dbReference type="AlphaFoldDB" id="A0A382UBJ6"/>